<proteinExistence type="inferred from homology"/>
<evidence type="ECO:0000259" key="13">
    <source>
        <dbReference type="Pfam" id="PF18075"/>
    </source>
</evidence>
<evidence type="ECO:0000259" key="12">
    <source>
        <dbReference type="Pfam" id="PF02687"/>
    </source>
</evidence>
<dbReference type="Pfam" id="PF02687">
    <property type="entry name" value="FtsX"/>
    <property type="match status" value="1"/>
</dbReference>
<evidence type="ECO:0000256" key="3">
    <source>
        <dbReference type="ARBA" id="ARBA00021907"/>
    </source>
</evidence>
<protein>
    <recommendedName>
        <fullName evidence="3 10">Cell division protein FtsX</fullName>
    </recommendedName>
</protein>
<accession>A0A1G2TX75</accession>
<evidence type="ECO:0000256" key="10">
    <source>
        <dbReference type="PIRNR" id="PIRNR003097"/>
    </source>
</evidence>
<comment type="similarity">
    <text evidence="2 10">Belongs to the ABC-4 integral membrane protein family. FtsX subfamily.</text>
</comment>
<feature type="transmembrane region" description="Helical" evidence="11">
    <location>
        <begin position="283"/>
        <end position="306"/>
    </location>
</feature>
<evidence type="ECO:0000256" key="7">
    <source>
        <dbReference type="ARBA" id="ARBA00022989"/>
    </source>
</evidence>
<dbReference type="GO" id="GO:0005886">
    <property type="term" value="C:plasma membrane"/>
    <property type="evidence" value="ECO:0007669"/>
    <property type="project" value="UniProtKB-SubCell"/>
</dbReference>
<dbReference type="EMBL" id="MHWB01000010">
    <property type="protein sequence ID" value="OHB01759.1"/>
    <property type="molecule type" value="Genomic_DNA"/>
</dbReference>
<dbReference type="STRING" id="1802758.A3A96_04350"/>
<dbReference type="PANTHER" id="PTHR47755">
    <property type="entry name" value="CELL DIVISION PROTEIN FTSX"/>
    <property type="match status" value="1"/>
</dbReference>
<dbReference type="Gene3D" id="3.30.70.3040">
    <property type="match status" value="1"/>
</dbReference>
<comment type="caution">
    <text evidence="14">The sequence shown here is derived from an EMBL/GenBank/DDBJ whole genome shotgun (WGS) entry which is preliminary data.</text>
</comment>
<dbReference type="AlphaFoldDB" id="A0A1G2TX75"/>
<dbReference type="InterPro" id="IPR004513">
    <property type="entry name" value="FtsX"/>
</dbReference>
<feature type="transmembrane region" description="Helical" evidence="11">
    <location>
        <begin position="21"/>
        <end position="52"/>
    </location>
</feature>
<dbReference type="Proteomes" id="UP000177707">
    <property type="component" value="Unassembled WGS sequence"/>
</dbReference>
<dbReference type="PANTHER" id="PTHR47755:SF1">
    <property type="entry name" value="CELL DIVISION PROTEIN FTSX"/>
    <property type="match status" value="1"/>
</dbReference>
<reference evidence="14 15" key="1">
    <citation type="journal article" date="2016" name="Nat. Commun.">
        <title>Thousands of microbial genomes shed light on interconnected biogeochemical processes in an aquifer system.</title>
        <authorList>
            <person name="Anantharaman K."/>
            <person name="Brown C.T."/>
            <person name="Hug L.A."/>
            <person name="Sharon I."/>
            <person name="Castelle C.J."/>
            <person name="Probst A.J."/>
            <person name="Thomas B.C."/>
            <person name="Singh A."/>
            <person name="Wilkins M.J."/>
            <person name="Karaoz U."/>
            <person name="Brodie E.L."/>
            <person name="Williams K.H."/>
            <person name="Hubbard S.S."/>
            <person name="Banfield J.F."/>
        </authorList>
    </citation>
    <scope>NUCLEOTIDE SEQUENCE [LARGE SCALE GENOMIC DNA]</scope>
</reference>
<dbReference type="InterPro" id="IPR003838">
    <property type="entry name" value="ABC3_permease_C"/>
</dbReference>
<keyword evidence="8 10" id="KW-0472">Membrane</keyword>
<sequence>MEKIEFKTKLKRVIKAGFFNFWRSGYISFASILVMIITLSVIGGVIFIGAVLNITMAELRNKVDINVYFITTAPENDILSLKTKIETLPEVSSVEYINREQALDNFRLRHENDQITIQALEELGDNPLGAVLNIKAKEPSQYEGIANFLNEENILSSQGQKIIDKINYFENRTAIDKLSRIVNSVENLGLVTSLALVIVSIIITFNTVRLTIYISREEISVMQLVGASKNYVKGPFVATGILVGLISGLVTTILFFPICYWLGNTTQNFFIGLNVFDYYIGNFFQIAFIIIFSGVAIGAVSSFLAVRKYLKL</sequence>
<evidence type="ECO:0000256" key="11">
    <source>
        <dbReference type="SAM" id="Phobius"/>
    </source>
</evidence>
<dbReference type="GO" id="GO:0051301">
    <property type="term" value="P:cell division"/>
    <property type="evidence" value="ECO:0007669"/>
    <property type="project" value="UniProtKB-KW"/>
</dbReference>
<evidence type="ECO:0000256" key="5">
    <source>
        <dbReference type="ARBA" id="ARBA00022618"/>
    </source>
</evidence>
<feature type="domain" description="ABC3 transporter permease C-terminal" evidence="12">
    <location>
        <begin position="192"/>
        <end position="311"/>
    </location>
</feature>
<keyword evidence="6 11" id="KW-0812">Transmembrane</keyword>
<feature type="transmembrane region" description="Helical" evidence="11">
    <location>
        <begin position="236"/>
        <end position="263"/>
    </location>
</feature>
<organism evidence="14 15">
    <name type="scientific">Candidatus Zambryskibacteria bacterium RIFCSPLOWO2_01_FULL_39_39</name>
    <dbReference type="NCBI Taxonomy" id="1802758"/>
    <lineage>
        <taxon>Bacteria</taxon>
        <taxon>Candidatus Zambryskiibacteriota</taxon>
    </lineage>
</organism>
<comment type="subcellular location">
    <subcellularLocation>
        <location evidence="1">Cell membrane</location>
        <topology evidence="1">Multi-pass membrane protein</topology>
    </subcellularLocation>
</comment>
<feature type="domain" description="FtsX extracellular" evidence="13">
    <location>
        <begin position="63"/>
        <end position="150"/>
    </location>
</feature>
<evidence type="ECO:0000256" key="9">
    <source>
        <dbReference type="ARBA" id="ARBA00023306"/>
    </source>
</evidence>
<dbReference type="PIRSF" id="PIRSF003097">
    <property type="entry name" value="FtsX"/>
    <property type="match status" value="1"/>
</dbReference>
<gene>
    <name evidence="14" type="ORF">A3A96_04350</name>
</gene>
<keyword evidence="5 10" id="KW-0132">Cell division</keyword>
<evidence type="ECO:0000256" key="2">
    <source>
        <dbReference type="ARBA" id="ARBA00007379"/>
    </source>
</evidence>
<name>A0A1G2TX75_9BACT</name>
<keyword evidence="9 10" id="KW-0131">Cell cycle</keyword>
<evidence type="ECO:0000256" key="4">
    <source>
        <dbReference type="ARBA" id="ARBA00022475"/>
    </source>
</evidence>
<evidence type="ECO:0000256" key="1">
    <source>
        <dbReference type="ARBA" id="ARBA00004651"/>
    </source>
</evidence>
<keyword evidence="7 11" id="KW-1133">Transmembrane helix</keyword>
<feature type="transmembrane region" description="Helical" evidence="11">
    <location>
        <begin position="188"/>
        <end position="215"/>
    </location>
</feature>
<evidence type="ECO:0000256" key="6">
    <source>
        <dbReference type="ARBA" id="ARBA00022692"/>
    </source>
</evidence>
<dbReference type="InterPro" id="IPR040690">
    <property type="entry name" value="FtsX_ECD"/>
</dbReference>
<evidence type="ECO:0000313" key="15">
    <source>
        <dbReference type="Proteomes" id="UP000177707"/>
    </source>
</evidence>
<evidence type="ECO:0000256" key="8">
    <source>
        <dbReference type="ARBA" id="ARBA00023136"/>
    </source>
</evidence>
<keyword evidence="4 10" id="KW-1003">Cell membrane</keyword>
<evidence type="ECO:0000313" key="14">
    <source>
        <dbReference type="EMBL" id="OHB01759.1"/>
    </source>
</evidence>
<dbReference type="Pfam" id="PF18075">
    <property type="entry name" value="FtsX_ECD"/>
    <property type="match status" value="1"/>
</dbReference>